<reference evidence="1 2" key="1">
    <citation type="journal article" date="2018" name="Sci. Rep.">
        <title>Genomic signatures of local adaptation to the degree of environmental predictability in rotifers.</title>
        <authorList>
            <person name="Franch-Gras L."/>
            <person name="Hahn C."/>
            <person name="Garcia-Roger E.M."/>
            <person name="Carmona M.J."/>
            <person name="Serra M."/>
            <person name="Gomez A."/>
        </authorList>
    </citation>
    <scope>NUCLEOTIDE SEQUENCE [LARGE SCALE GENOMIC DNA]</scope>
    <source>
        <strain evidence="1">HYR1</strain>
    </source>
</reference>
<evidence type="ECO:0000313" key="2">
    <source>
        <dbReference type="Proteomes" id="UP000276133"/>
    </source>
</evidence>
<gene>
    <name evidence="1" type="ORF">BpHYR1_007140</name>
</gene>
<dbReference type="EMBL" id="REGN01000971">
    <property type="protein sequence ID" value="RNA37816.1"/>
    <property type="molecule type" value="Genomic_DNA"/>
</dbReference>
<sequence length="145" mass="17728">MSLQITLLISSHVYLVIYQKIALFLKKENQQFSNNFFATLRSSRFQYSWRICLLFNSIKKIALRKLLLKKVDFLVKMNLISTFNSKLIILKMSKFNQFKNQIIKFHEFEDGKNIKWESDFLNLRIKFKKRRFTFENKRKYLRLLE</sequence>
<dbReference type="AlphaFoldDB" id="A0A3M7SQ01"/>
<accession>A0A3M7SQ01</accession>
<organism evidence="1 2">
    <name type="scientific">Brachionus plicatilis</name>
    <name type="common">Marine rotifer</name>
    <name type="synonym">Brachionus muelleri</name>
    <dbReference type="NCBI Taxonomy" id="10195"/>
    <lineage>
        <taxon>Eukaryota</taxon>
        <taxon>Metazoa</taxon>
        <taxon>Spiralia</taxon>
        <taxon>Gnathifera</taxon>
        <taxon>Rotifera</taxon>
        <taxon>Eurotatoria</taxon>
        <taxon>Monogononta</taxon>
        <taxon>Pseudotrocha</taxon>
        <taxon>Ploima</taxon>
        <taxon>Brachionidae</taxon>
        <taxon>Brachionus</taxon>
    </lineage>
</organism>
<proteinExistence type="predicted"/>
<comment type="caution">
    <text evidence="1">The sequence shown here is derived from an EMBL/GenBank/DDBJ whole genome shotgun (WGS) entry which is preliminary data.</text>
</comment>
<evidence type="ECO:0000313" key="1">
    <source>
        <dbReference type="EMBL" id="RNA37816.1"/>
    </source>
</evidence>
<protein>
    <submittedName>
        <fullName evidence="1">Uncharacterized protein</fullName>
    </submittedName>
</protein>
<keyword evidence="2" id="KW-1185">Reference proteome</keyword>
<dbReference type="Proteomes" id="UP000276133">
    <property type="component" value="Unassembled WGS sequence"/>
</dbReference>
<name>A0A3M7SQ01_BRAPC</name>